<accession>A0AAC8ZMJ5</accession>
<dbReference type="EMBL" id="CP012505">
    <property type="protein sequence ID" value="ALB01365.1"/>
    <property type="molecule type" value="Genomic_DNA"/>
</dbReference>
<dbReference type="PANTHER" id="PTHR43861">
    <property type="entry name" value="TRANS-ACONITATE 2-METHYLTRANSFERASE-RELATED"/>
    <property type="match status" value="1"/>
</dbReference>
<protein>
    <recommendedName>
        <fullName evidence="2">Methyltransferase domain-containing protein</fullName>
    </recommendedName>
</protein>
<dbReference type="Proteomes" id="UP000242800">
    <property type="component" value="Chromosome"/>
</dbReference>
<keyword evidence="4" id="KW-1185">Reference proteome</keyword>
<name>A0AAC8ZMJ5_9GAMM</name>
<evidence type="ECO:0000259" key="2">
    <source>
        <dbReference type="Pfam" id="PF13649"/>
    </source>
</evidence>
<evidence type="ECO:0000313" key="3">
    <source>
        <dbReference type="EMBL" id="ALB01365.1"/>
    </source>
</evidence>
<evidence type="ECO:0000313" key="4">
    <source>
        <dbReference type="Proteomes" id="UP000242800"/>
    </source>
</evidence>
<dbReference type="Gene3D" id="3.40.50.150">
    <property type="entry name" value="Vaccinia Virus protein VP39"/>
    <property type="match status" value="1"/>
</dbReference>
<dbReference type="RefSeq" id="WP_064460779.1">
    <property type="nucleotide sequence ID" value="NZ_CP013022.1"/>
</dbReference>
<gene>
    <name evidence="3" type="ORF">ACH24_00855</name>
</gene>
<proteinExistence type="predicted"/>
<evidence type="ECO:0000256" key="1">
    <source>
        <dbReference type="ARBA" id="ARBA00022679"/>
    </source>
</evidence>
<dbReference type="KEGG" id="fper:ACH24_00855"/>
<reference evidence="3 4" key="1">
    <citation type="journal article" date="2016" name="Int. J. Syst. Evol. Microbiol.">
        <title>Reclassification of Wolbachia persica as Francisella persica comb. nov. and emended description of the family Francisellaceae.</title>
        <authorList>
            <person name="Larson M.A."/>
            <person name="Nalbantoglu U."/>
            <person name="Sayood K."/>
            <person name="Zentz E.B."/>
            <person name="Cer R.Z."/>
            <person name="Iwen P.C."/>
            <person name="Francesconi S.C."/>
            <person name="Bishop-Lilly K.A."/>
            <person name="Mokashi V.P."/>
            <person name="Sjostedt A."/>
            <person name="Hinrichs S.H."/>
        </authorList>
    </citation>
    <scope>NUCLEOTIDE SEQUENCE [LARGE SCALE GENOMIC DNA]</scope>
    <source>
        <strain evidence="3 4">FSC845</strain>
    </source>
</reference>
<dbReference type="Pfam" id="PF13649">
    <property type="entry name" value="Methyltransf_25"/>
    <property type="match status" value="1"/>
</dbReference>
<organism evidence="3 4">
    <name type="scientific">Francisella persica ATCC VR-331</name>
    <dbReference type="NCBI Taxonomy" id="1086726"/>
    <lineage>
        <taxon>Bacteria</taxon>
        <taxon>Pseudomonadati</taxon>
        <taxon>Pseudomonadota</taxon>
        <taxon>Gammaproteobacteria</taxon>
        <taxon>Thiotrichales</taxon>
        <taxon>Francisellaceae</taxon>
        <taxon>Francisella</taxon>
    </lineage>
</organism>
<dbReference type="InterPro" id="IPR029063">
    <property type="entry name" value="SAM-dependent_MTases_sf"/>
</dbReference>
<dbReference type="SUPFAM" id="SSF53335">
    <property type="entry name" value="S-adenosyl-L-methionine-dependent methyltransferases"/>
    <property type="match status" value="1"/>
</dbReference>
<dbReference type="AlphaFoldDB" id="A0AAC8ZMJ5"/>
<dbReference type="CDD" id="cd02440">
    <property type="entry name" value="AdoMet_MTases"/>
    <property type="match status" value="1"/>
</dbReference>
<dbReference type="GO" id="GO:0016740">
    <property type="term" value="F:transferase activity"/>
    <property type="evidence" value="ECO:0007669"/>
    <property type="project" value="UniProtKB-KW"/>
</dbReference>
<sequence length="233" mass="27549">MMNNWKRVWSKREIDADNDSILGRLIAVDGFDTGYGNISEIDWLDYVDYISTKLNLSINDKIYEVGCGAGAFLYPLYKKGHNVGGIDYSMNLINIAKKYFNKGDFIISEASEINVDIKYDYVISNSVFFYFPNYEYAEEVINRMISKAIKGIAILEVNDLDFKEESMVIRREYLSNKEYEERYTGLEHLYYSKQWFINIAHKNNLRVEIEQQNINNYKNNIYRFNVFMYKIDL</sequence>
<dbReference type="InterPro" id="IPR041698">
    <property type="entry name" value="Methyltransf_25"/>
</dbReference>
<feature type="domain" description="Methyltransferase" evidence="2">
    <location>
        <begin position="62"/>
        <end position="136"/>
    </location>
</feature>
<keyword evidence="1" id="KW-0808">Transferase</keyword>